<accession>A0ABW4Y6Q6</accession>
<protein>
    <submittedName>
        <fullName evidence="2">Uncharacterized protein</fullName>
    </submittedName>
</protein>
<keyword evidence="1" id="KW-0812">Transmembrane</keyword>
<feature type="transmembrane region" description="Helical" evidence="1">
    <location>
        <begin position="188"/>
        <end position="207"/>
    </location>
</feature>
<feature type="transmembrane region" description="Helical" evidence="1">
    <location>
        <begin position="35"/>
        <end position="57"/>
    </location>
</feature>
<feature type="transmembrane region" description="Helical" evidence="1">
    <location>
        <begin position="146"/>
        <end position="167"/>
    </location>
</feature>
<evidence type="ECO:0000313" key="2">
    <source>
        <dbReference type="EMBL" id="MFD2111317.1"/>
    </source>
</evidence>
<organism evidence="2 3">
    <name type="scientific">Thiorhodococcus fuscus</name>
    <dbReference type="NCBI Taxonomy" id="527200"/>
    <lineage>
        <taxon>Bacteria</taxon>
        <taxon>Pseudomonadati</taxon>
        <taxon>Pseudomonadota</taxon>
        <taxon>Gammaproteobacteria</taxon>
        <taxon>Chromatiales</taxon>
        <taxon>Chromatiaceae</taxon>
        <taxon>Thiorhodococcus</taxon>
    </lineage>
</organism>
<gene>
    <name evidence="2" type="ORF">ACFSJC_05630</name>
</gene>
<feature type="transmembrane region" description="Helical" evidence="1">
    <location>
        <begin position="106"/>
        <end position="126"/>
    </location>
</feature>
<feature type="transmembrane region" description="Helical" evidence="1">
    <location>
        <begin position="6"/>
        <end position="23"/>
    </location>
</feature>
<proteinExistence type="predicted"/>
<keyword evidence="1" id="KW-1133">Transmembrane helix</keyword>
<keyword evidence="1" id="KW-0472">Membrane</keyword>
<evidence type="ECO:0000313" key="3">
    <source>
        <dbReference type="Proteomes" id="UP001597337"/>
    </source>
</evidence>
<sequence length="287" mass="31749">MSPPSIYGFLGQLFAALSIFALLRHSLEFGLSEAFAIIISVYVHAVDLTIGQLDPAIKIAIAFLNNLFSWKMSFSEIWRYIFIVLQMLFIRDATTAYSDGRKVLSFVRLTVGAIISFISALAIAAISTNDPLVTNILISISVPIALLFYDATMYVLMTTAFYTSIGLGELQEPLPRKKFLQVGLQRSAFRFAIVSLPSLSLFFIPQFRSATAPGGGVVVVIFGTLVNVAYWLKQAADFAKRESNDNIKYRKAFLASEYGRFALAVLSVLFWCFVFLTVNAGARILSL</sequence>
<dbReference type="RefSeq" id="WP_386024411.1">
    <property type="nucleotide sequence ID" value="NZ_JBHUHX010000010.1"/>
</dbReference>
<keyword evidence="3" id="KW-1185">Reference proteome</keyword>
<feature type="transmembrane region" description="Helical" evidence="1">
    <location>
        <begin position="258"/>
        <end position="278"/>
    </location>
</feature>
<dbReference type="Proteomes" id="UP001597337">
    <property type="component" value="Unassembled WGS sequence"/>
</dbReference>
<name>A0ABW4Y6Q6_9GAMM</name>
<evidence type="ECO:0000256" key="1">
    <source>
        <dbReference type="SAM" id="Phobius"/>
    </source>
</evidence>
<dbReference type="EMBL" id="JBHUHX010000010">
    <property type="protein sequence ID" value="MFD2111317.1"/>
    <property type="molecule type" value="Genomic_DNA"/>
</dbReference>
<reference evidence="3" key="1">
    <citation type="journal article" date="2019" name="Int. J. Syst. Evol. Microbiol.">
        <title>The Global Catalogue of Microorganisms (GCM) 10K type strain sequencing project: providing services to taxonomists for standard genome sequencing and annotation.</title>
        <authorList>
            <consortium name="The Broad Institute Genomics Platform"/>
            <consortium name="The Broad Institute Genome Sequencing Center for Infectious Disease"/>
            <person name="Wu L."/>
            <person name="Ma J."/>
        </authorList>
    </citation>
    <scope>NUCLEOTIDE SEQUENCE [LARGE SCALE GENOMIC DNA]</scope>
    <source>
        <strain evidence="3">KACC 12597</strain>
    </source>
</reference>
<feature type="transmembrane region" description="Helical" evidence="1">
    <location>
        <begin position="213"/>
        <end position="232"/>
    </location>
</feature>
<comment type="caution">
    <text evidence="2">The sequence shown here is derived from an EMBL/GenBank/DDBJ whole genome shotgun (WGS) entry which is preliminary data.</text>
</comment>